<gene>
    <name evidence="3" type="ORF">SAMN05444168_3842</name>
</gene>
<proteinExistence type="predicted"/>
<evidence type="ECO:0000256" key="1">
    <source>
        <dbReference type="ARBA" id="ARBA00022676"/>
    </source>
</evidence>
<dbReference type="InterPro" id="IPR051199">
    <property type="entry name" value="LPS_LOS_Heptosyltrfase"/>
</dbReference>
<dbReference type="GO" id="GO:0008713">
    <property type="term" value="F:ADP-heptose-lipopolysaccharide heptosyltransferase activity"/>
    <property type="evidence" value="ECO:0007669"/>
    <property type="project" value="TreeGrafter"/>
</dbReference>
<protein>
    <submittedName>
        <fullName evidence="3">Glycosyltransferase family 9 (Heptosyltransferase)</fullName>
    </submittedName>
</protein>
<keyword evidence="1" id="KW-0328">Glycosyltransferase</keyword>
<dbReference type="SUPFAM" id="SSF53756">
    <property type="entry name" value="UDP-Glycosyltransferase/glycogen phosphorylase"/>
    <property type="match status" value="1"/>
</dbReference>
<dbReference type="PANTHER" id="PTHR30160">
    <property type="entry name" value="TETRAACYLDISACCHARIDE 4'-KINASE-RELATED"/>
    <property type="match status" value="1"/>
</dbReference>
<dbReference type="Pfam" id="PF01075">
    <property type="entry name" value="Glyco_transf_9"/>
    <property type="match status" value="1"/>
</dbReference>
<dbReference type="GO" id="GO:0009244">
    <property type="term" value="P:lipopolysaccharide core region biosynthetic process"/>
    <property type="evidence" value="ECO:0007669"/>
    <property type="project" value="TreeGrafter"/>
</dbReference>
<evidence type="ECO:0000313" key="3">
    <source>
        <dbReference type="EMBL" id="SIO25670.1"/>
    </source>
</evidence>
<dbReference type="EMBL" id="FSRM01000001">
    <property type="protein sequence ID" value="SIO25670.1"/>
    <property type="molecule type" value="Genomic_DNA"/>
</dbReference>
<dbReference type="InterPro" id="IPR002201">
    <property type="entry name" value="Glyco_trans_9"/>
</dbReference>
<dbReference type="GO" id="GO:0005829">
    <property type="term" value="C:cytosol"/>
    <property type="evidence" value="ECO:0007669"/>
    <property type="project" value="TreeGrafter"/>
</dbReference>
<organism evidence="3 4">
    <name type="scientific">Paraburkholderia phenazinium</name>
    <dbReference type="NCBI Taxonomy" id="60549"/>
    <lineage>
        <taxon>Bacteria</taxon>
        <taxon>Pseudomonadati</taxon>
        <taxon>Pseudomonadota</taxon>
        <taxon>Betaproteobacteria</taxon>
        <taxon>Burkholderiales</taxon>
        <taxon>Burkholderiaceae</taxon>
        <taxon>Paraburkholderia</taxon>
    </lineage>
</organism>
<keyword evidence="2 3" id="KW-0808">Transferase</keyword>
<dbReference type="Proteomes" id="UP000184693">
    <property type="component" value="Unassembled WGS sequence"/>
</dbReference>
<dbReference type="AlphaFoldDB" id="A0A1N6I0W3"/>
<dbReference type="OrthoDB" id="9797795at2"/>
<reference evidence="3 4" key="1">
    <citation type="submission" date="2016-11" db="EMBL/GenBank/DDBJ databases">
        <authorList>
            <person name="Jaros S."/>
            <person name="Januszkiewicz K."/>
            <person name="Wedrychowicz H."/>
        </authorList>
    </citation>
    <scope>NUCLEOTIDE SEQUENCE [LARGE SCALE GENOMIC DNA]</scope>
    <source>
        <strain evidence="3 4">GAS86</strain>
    </source>
</reference>
<dbReference type="RefSeq" id="WP_074265651.1">
    <property type="nucleotide sequence ID" value="NZ_FSRM01000001.1"/>
</dbReference>
<accession>A0A1N6I0W3</accession>
<sequence length="302" mass="34539">MTNRIEMGQSVAFQMSQSLGDSLLAMIVVNNLARNGHRVVVFGDYMYSLRDWFPDFEIHRTPKDDEAYAAYSDFDVVLHTYPRNVVGNTRDWHRRVLVMDEWPIFRQVKSMVDIHVEICENELGLKDVIRGNGCQAPRHLRMRANPGRVAIHPSATLKGKMWVPRRFVALASQLRSRGFQPEFILAPNEREAWRHVEARGFGMPDFQSLSDVAAYIYESGRFVGNDSGLAHLASNIGTPAVSLMVRNKIAKRWRPDWTESRAVLPFPILPGKIAKDKLWKYFLPVSRVVKAFSELQEAAERG</sequence>
<evidence type="ECO:0000256" key="2">
    <source>
        <dbReference type="ARBA" id="ARBA00022679"/>
    </source>
</evidence>
<evidence type="ECO:0000313" key="4">
    <source>
        <dbReference type="Proteomes" id="UP000184693"/>
    </source>
</evidence>
<dbReference type="Gene3D" id="3.40.50.2000">
    <property type="entry name" value="Glycogen Phosphorylase B"/>
    <property type="match status" value="1"/>
</dbReference>
<name>A0A1N6I0W3_9BURK</name>